<gene>
    <name evidence="10" type="ORF">TorRG33x02_320260</name>
</gene>
<evidence type="ECO:0000256" key="6">
    <source>
        <dbReference type="ARBA" id="ARBA00023136"/>
    </source>
</evidence>
<comment type="caution">
    <text evidence="10">The sequence shown here is derived from an EMBL/GenBank/DDBJ whole genome shotgun (WGS) entry which is preliminary data.</text>
</comment>
<proteinExistence type="predicted"/>
<feature type="repeat" description="ANK" evidence="7">
    <location>
        <begin position="349"/>
        <end position="371"/>
    </location>
</feature>
<evidence type="ECO:0000256" key="3">
    <source>
        <dbReference type="ARBA" id="ARBA00022737"/>
    </source>
</evidence>
<keyword evidence="5 7" id="KW-0040">ANK repeat</keyword>
<dbReference type="OrthoDB" id="1191909at2759"/>
<dbReference type="AlphaFoldDB" id="A0A2P5BIG8"/>
<keyword evidence="2 8" id="KW-0812">Transmembrane</keyword>
<feature type="repeat" description="ANK" evidence="7">
    <location>
        <begin position="142"/>
        <end position="174"/>
    </location>
</feature>
<evidence type="ECO:0000256" key="5">
    <source>
        <dbReference type="ARBA" id="ARBA00023043"/>
    </source>
</evidence>
<protein>
    <submittedName>
        <fullName evidence="10">Transmembrane protein</fullName>
    </submittedName>
</protein>
<dbReference type="Proteomes" id="UP000237000">
    <property type="component" value="Unassembled WGS sequence"/>
</dbReference>
<dbReference type="InParanoid" id="A0A2P5BIG8"/>
<keyword evidence="3" id="KW-0677">Repeat</keyword>
<evidence type="ECO:0000313" key="11">
    <source>
        <dbReference type="Proteomes" id="UP000237000"/>
    </source>
</evidence>
<keyword evidence="6 8" id="KW-0472">Membrane</keyword>
<feature type="domain" description="PGG" evidence="9">
    <location>
        <begin position="480"/>
        <end position="589"/>
    </location>
</feature>
<evidence type="ECO:0000259" key="9">
    <source>
        <dbReference type="Pfam" id="PF13962"/>
    </source>
</evidence>
<reference evidence="11" key="1">
    <citation type="submission" date="2016-06" db="EMBL/GenBank/DDBJ databases">
        <title>Parallel loss of symbiosis genes in relatives of nitrogen-fixing non-legume Parasponia.</title>
        <authorList>
            <person name="Van Velzen R."/>
            <person name="Holmer R."/>
            <person name="Bu F."/>
            <person name="Rutten L."/>
            <person name="Van Zeijl A."/>
            <person name="Liu W."/>
            <person name="Santuari L."/>
            <person name="Cao Q."/>
            <person name="Sharma T."/>
            <person name="Shen D."/>
            <person name="Roswanjaya Y."/>
            <person name="Wardhani T."/>
            <person name="Kalhor M.S."/>
            <person name="Jansen J."/>
            <person name="Van den Hoogen J."/>
            <person name="Gungor B."/>
            <person name="Hartog M."/>
            <person name="Hontelez J."/>
            <person name="Verver J."/>
            <person name="Yang W.-C."/>
            <person name="Schijlen E."/>
            <person name="Repin R."/>
            <person name="Schilthuizen M."/>
            <person name="Schranz E."/>
            <person name="Heidstra R."/>
            <person name="Miyata K."/>
            <person name="Fedorova E."/>
            <person name="Kohlen W."/>
            <person name="Bisseling T."/>
            <person name="Smit S."/>
            <person name="Geurts R."/>
        </authorList>
    </citation>
    <scope>NUCLEOTIDE SEQUENCE [LARGE SCALE GENOMIC DNA]</scope>
    <source>
        <strain evidence="11">cv. RG33-2</strain>
    </source>
</reference>
<sequence>MDPELYLAAASGDEITFENHLIEHPDSWRKKTCENNSVLHVAALNSQPNIVKKILPQYCQNSLFQFLLLRGLAALFLGQESVNCHEENRPLLYCWNSDQDTALHLAARVGCEEIVRLQICHATKIEGRVGKDQRLTRMTNLAKDSALHDAVRNGHLSTVELLLEEDPELAFLTNSAGESPLFLAVEGKFFDIARRLLQIDTKICSHAGRDGMNALHLAVVLLHRDLLNIMIGKFPLALGEQDNQGWTPLHYAVHLKFEGIIELLLSTEDKSSATKKDKTGMSAFHVATVNGYIDVMEKLRTICPDILELLAFANQTALHLAVRSKEKKTVEYLLRVMDVRRLLNKQDAYGNTPLHLAAKIENYDILLLFLDDNRVQGNFVNKDGLTAMDIFQSCNKLEESDQKLGMIISKLRSIGAFPCVKQQLIKERNIKLQNFMETVVVEGQSQLQKHEGNNKAGMVNEMDFPIFLKLMIPFQLSKSALEKAHETDMILATLIATVSFAVALQVPGGYESDGPYLGLPILRHKSRFKVFMIFDAVAFGLSSSSIFFLFMSSRIENSTRRAIFLGISFVAIFYSILAMLGTFISGIYLISGNSNGIQASVYGCIAVFLYSLIYLVLFNFACCMCRKLVRFIIAVSV</sequence>
<evidence type="ECO:0000256" key="7">
    <source>
        <dbReference type="PROSITE-ProRule" id="PRU00023"/>
    </source>
</evidence>
<dbReference type="InterPro" id="IPR026961">
    <property type="entry name" value="PGG_dom"/>
</dbReference>
<dbReference type="Pfam" id="PF13962">
    <property type="entry name" value="PGG"/>
    <property type="match status" value="1"/>
</dbReference>
<feature type="transmembrane region" description="Helical" evidence="8">
    <location>
        <begin position="562"/>
        <end position="588"/>
    </location>
</feature>
<dbReference type="Pfam" id="PF12796">
    <property type="entry name" value="Ank_2"/>
    <property type="match status" value="3"/>
</dbReference>
<dbReference type="SUPFAM" id="SSF48403">
    <property type="entry name" value="Ankyrin repeat"/>
    <property type="match status" value="2"/>
</dbReference>
<dbReference type="PANTHER" id="PTHR24186">
    <property type="entry name" value="PROTEIN PHOSPHATASE 1 REGULATORY SUBUNIT"/>
    <property type="match status" value="1"/>
</dbReference>
<evidence type="ECO:0000256" key="8">
    <source>
        <dbReference type="SAM" id="Phobius"/>
    </source>
</evidence>
<dbReference type="PANTHER" id="PTHR24186:SF50">
    <property type="entry name" value="ANKYRIN REPEAT-CONTAINING PROTEIN ITN1-LIKE ISOFORM X1"/>
    <property type="match status" value="1"/>
</dbReference>
<dbReference type="PROSITE" id="PS50088">
    <property type="entry name" value="ANK_REPEAT"/>
    <property type="match status" value="2"/>
</dbReference>
<dbReference type="EMBL" id="JXTC01000515">
    <property type="protein sequence ID" value="PON48577.1"/>
    <property type="molecule type" value="Genomic_DNA"/>
</dbReference>
<organism evidence="10 11">
    <name type="scientific">Trema orientale</name>
    <name type="common">Charcoal tree</name>
    <name type="synonym">Celtis orientalis</name>
    <dbReference type="NCBI Taxonomy" id="63057"/>
    <lineage>
        <taxon>Eukaryota</taxon>
        <taxon>Viridiplantae</taxon>
        <taxon>Streptophyta</taxon>
        <taxon>Embryophyta</taxon>
        <taxon>Tracheophyta</taxon>
        <taxon>Spermatophyta</taxon>
        <taxon>Magnoliopsida</taxon>
        <taxon>eudicotyledons</taxon>
        <taxon>Gunneridae</taxon>
        <taxon>Pentapetalae</taxon>
        <taxon>rosids</taxon>
        <taxon>fabids</taxon>
        <taxon>Rosales</taxon>
        <taxon>Cannabaceae</taxon>
        <taxon>Trema</taxon>
    </lineage>
</organism>
<name>A0A2P5BIG8_TREOI</name>
<accession>A0A2P5BIG8</accession>
<keyword evidence="11" id="KW-1185">Reference proteome</keyword>
<dbReference type="InterPro" id="IPR036770">
    <property type="entry name" value="Ankyrin_rpt-contain_sf"/>
</dbReference>
<evidence type="ECO:0000256" key="2">
    <source>
        <dbReference type="ARBA" id="ARBA00022692"/>
    </source>
</evidence>
<keyword evidence="4 8" id="KW-1133">Transmembrane helix</keyword>
<dbReference type="Gene3D" id="1.25.40.20">
    <property type="entry name" value="Ankyrin repeat-containing domain"/>
    <property type="match status" value="3"/>
</dbReference>
<evidence type="ECO:0000256" key="4">
    <source>
        <dbReference type="ARBA" id="ARBA00022989"/>
    </source>
</evidence>
<evidence type="ECO:0000313" key="10">
    <source>
        <dbReference type="EMBL" id="PON48577.1"/>
    </source>
</evidence>
<dbReference type="STRING" id="63057.A0A2P5BIG8"/>
<dbReference type="InterPro" id="IPR002110">
    <property type="entry name" value="Ankyrin_rpt"/>
</dbReference>
<dbReference type="GO" id="GO:0005886">
    <property type="term" value="C:plasma membrane"/>
    <property type="evidence" value="ECO:0007669"/>
    <property type="project" value="TreeGrafter"/>
</dbReference>
<evidence type="ECO:0000256" key="1">
    <source>
        <dbReference type="ARBA" id="ARBA00004141"/>
    </source>
</evidence>
<dbReference type="SMART" id="SM00248">
    <property type="entry name" value="ANK"/>
    <property type="match status" value="9"/>
</dbReference>
<feature type="transmembrane region" description="Helical" evidence="8">
    <location>
        <begin position="530"/>
        <end position="550"/>
    </location>
</feature>
<feature type="transmembrane region" description="Helical" evidence="8">
    <location>
        <begin position="600"/>
        <end position="622"/>
    </location>
</feature>
<dbReference type="PROSITE" id="PS50297">
    <property type="entry name" value="ANK_REP_REGION"/>
    <property type="match status" value="1"/>
</dbReference>
<comment type="subcellular location">
    <subcellularLocation>
        <location evidence="1">Membrane</location>
        <topology evidence="1">Multi-pass membrane protein</topology>
    </subcellularLocation>
</comment>
<dbReference type="Pfam" id="PF00023">
    <property type="entry name" value="Ank"/>
    <property type="match status" value="1"/>
</dbReference>